<feature type="compositionally biased region" description="Pro residues" evidence="2">
    <location>
        <begin position="217"/>
        <end position="226"/>
    </location>
</feature>
<protein>
    <submittedName>
        <fullName evidence="3">Uncharacterized protein</fullName>
    </submittedName>
</protein>
<evidence type="ECO:0000313" key="3">
    <source>
        <dbReference type="EMBL" id="GAX73662.1"/>
    </source>
</evidence>
<dbReference type="GO" id="GO:0003676">
    <property type="term" value="F:nucleic acid binding"/>
    <property type="evidence" value="ECO:0007669"/>
    <property type="project" value="InterPro"/>
</dbReference>
<dbReference type="InterPro" id="IPR007347">
    <property type="entry name" value="SpoVS"/>
</dbReference>
<dbReference type="InterPro" id="IPR036882">
    <property type="entry name" value="Alba-like_dom_sf"/>
</dbReference>
<feature type="coiled-coil region" evidence="1">
    <location>
        <begin position="234"/>
        <end position="261"/>
    </location>
</feature>
<dbReference type="Gene3D" id="3.30.110.20">
    <property type="entry name" value="Alba-like domain"/>
    <property type="match status" value="2"/>
</dbReference>
<comment type="caution">
    <text evidence="3">The sequence shown here is derived from an EMBL/GenBank/DDBJ whole genome shotgun (WGS) entry which is preliminary data.</text>
</comment>
<dbReference type="EMBL" id="BEGY01000004">
    <property type="protein sequence ID" value="GAX73662.1"/>
    <property type="molecule type" value="Genomic_DNA"/>
</dbReference>
<evidence type="ECO:0000313" key="4">
    <source>
        <dbReference type="Proteomes" id="UP000232323"/>
    </source>
</evidence>
<evidence type="ECO:0000256" key="2">
    <source>
        <dbReference type="SAM" id="MobiDB-lite"/>
    </source>
</evidence>
<reference evidence="3 4" key="1">
    <citation type="submission" date="2017-08" db="EMBL/GenBank/DDBJ databases">
        <title>Acidophilic green algal genome provides insights into adaptation to an acidic environment.</title>
        <authorList>
            <person name="Hirooka S."/>
            <person name="Hirose Y."/>
            <person name="Kanesaki Y."/>
            <person name="Higuchi S."/>
            <person name="Fujiwara T."/>
            <person name="Onuma R."/>
            <person name="Era A."/>
            <person name="Ohbayashi R."/>
            <person name="Uzuka A."/>
            <person name="Nozaki H."/>
            <person name="Yoshikawa H."/>
            <person name="Miyagishima S.Y."/>
        </authorList>
    </citation>
    <scope>NUCLEOTIDE SEQUENCE [LARGE SCALE GENOMIC DNA]</scope>
    <source>
        <strain evidence="3 4">NIES-2499</strain>
    </source>
</reference>
<dbReference type="PANTHER" id="PTHR35331">
    <property type="entry name" value="STAGE V SPORULATION PROTEIN S"/>
    <property type="match status" value="1"/>
</dbReference>
<keyword evidence="1" id="KW-0175">Coiled coil</keyword>
<sequence length="730" mass="78393">MINEIDQSRSLTVSQDGINASYSIFDSGIVARHWRPANGVSSLSTRMASNDLNLMASVSDSPTGSGPCLLDAANGDSPRLDTNSYIQPTPAVQSHLQQFDGKVMASAHICSGIPNEGSLFTQRSASLPNRLNPASSRIDILSNVTQSRLQTLSDGQQQANDWEQVLVDACNQAMADLSVNTQHNKGAQQLQLLKPHEEVNNGGPNPHVGKNEKGGIAPPPPPPPPSASRVDLVHSNLRSMIRHHQQQLAALTQQEQSLSIQHNTTGATLAPLHRQPQQAVPIQRSSILLTPPQSHPSETMVSAFSGSSAQGIPQAETLMSMQSNYVASAPLSAPMQLHARTEPMQVHMGHTGSAALMQFRSKQMRVLRKADFVIVNEDTAVKNAAGAITKVLSRVCSQGLSCPLYTERRTDSMSAVISVAIKAIAVAKDYVINEGPLYQVAFQPYLRHHANVIPGMRQLLERRRAEELRSVTAHYQAPMLCKSVENVDVNPADPTLADEGSELAFDIFKVPSQYLQLDPSNVPVKVTANSRVSVVSNIIATMIYERGSVVLMSAGGRATHLAVLSSVSASAKLRAAATPIDVLLLPSFMSVDTTSTLGWSSIFLRFDIVRAPTLLLSPFGLGPLPPPVPPPPPPVHSSQAFMLSHARSAPAHMEYIHSQPMIQYMPLSAGNAVSFQQQGSQGLAYFTDTSTGATYIVQEAPASGLDVPVNAFMTVSEDPGVHPTIVQHIL</sequence>
<dbReference type="AlphaFoldDB" id="A0A250WSN1"/>
<dbReference type="Proteomes" id="UP000232323">
    <property type="component" value="Unassembled WGS sequence"/>
</dbReference>
<accession>A0A250WSN1</accession>
<organism evidence="3 4">
    <name type="scientific">Chlamydomonas eustigma</name>
    <dbReference type="NCBI Taxonomy" id="1157962"/>
    <lineage>
        <taxon>Eukaryota</taxon>
        <taxon>Viridiplantae</taxon>
        <taxon>Chlorophyta</taxon>
        <taxon>core chlorophytes</taxon>
        <taxon>Chlorophyceae</taxon>
        <taxon>CS clade</taxon>
        <taxon>Chlamydomonadales</taxon>
        <taxon>Chlamydomonadaceae</taxon>
        <taxon>Chlamydomonas</taxon>
    </lineage>
</organism>
<keyword evidence="4" id="KW-1185">Reference proteome</keyword>
<feature type="region of interest" description="Disordered" evidence="2">
    <location>
        <begin position="197"/>
        <end position="229"/>
    </location>
</feature>
<dbReference type="OrthoDB" id="541507at2759"/>
<name>A0A250WSN1_9CHLO</name>
<gene>
    <name evidence="3" type="ORF">CEUSTIGMA_g1113.t1</name>
</gene>
<dbReference type="PANTHER" id="PTHR35331:SF1">
    <property type="entry name" value="STAGE V SPORULATION PROTEIN S"/>
    <property type="match status" value="1"/>
</dbReference>
<proteinExistence type="predicted"/>
<evidence type="ECO:0000256" key="1">
    <source>
        <dbReference type="SAM" id="Coils"/>
    </source>
</evidence>